<gene>
    <name evidence="2" type="ORF">QWT69_16845</name>
</gene>
<keyword evidence="1" id="KW-1133">Transmembrane helix</keyword>
<feature type="transmembrane region" description="Helical" evidence="1">
    <location>
        <begin position="32"/>
        <end position="50"/>
    </location>
</feature>
<feature type="transmembrane region" description="Helical" evidence="1">
    <location>
        <begin position="7"/>
        <end position="26"/>
    </location>
</feature>
<evidence type="ECO:0000313" key="3">
    <source>
        <dbReference type="Proteomes" id="UP001303902"/>
    </source>
</evidence>
<evidence type="ECO:0000256" key="1">
    <source>
        <dbReference type="SAM" id="Phobius"/>
    </source>
</evidence>
<keyword evidence="1" id="KW-0472">Membrane</keyword>
<proteinExistence type="predicted"/>
<dbReference type="EMBL" id="CP129118">
    <property type="protein sequence ID" value="WOV87492.1"/>
    <property type="molecule type" value="Genomic_DNA"/>
</dbReference>
<organism evidence="2 3">
    <name type="scientific">Sporosarcina oncorhynchi</name>
    <dbReference type="NCBI Taxonomy" id="3056444"/>
    <lineage>
        <taxon>Bacteria</taxon>
        <taxon>Bacillati</taxon>
        <taxon>Bacillota</taxon>
        <taxon>Bacilli</taxon>
        <taxon>Bacillales</taxon>
        <taxon>Caryophanaceae</taxon>
        <taxon>Sporosarcina</taxon>
    </lineage>
</organism>
<sequence length="59" mass="6673">MKEFLSSLTLIISWLLLVATVYVLIISITFTYALIPALFLAIATFTLRMFSKSLMNSIQ</sequence>
<keyword evidence="3" id="KW-1185">Reference proteome</keyword>
<accession>A0ABZ0L757</accession>
<dbReference type="RefSeq" id="WP_317967660.1">
    <property type="nucleotide sequence ID" value="NZ_CP129118.1"/>
</dbReference>
<evidence type="ECO:0000313" key="2">
    <source>
        <dbReference type="EMBL" id="WOV87492.1"/>
    </source>
</evidence>
<dbReference type="Proteomes" id="UP001303902">
    <property type="component" value="Chromosome"/>
</dbReference>
<protein>
    <submittedName>
        <fullName evidence="2">Uncharacterized protein</fullName>
    </submittedName>
</protein>
<keyword evidence="1" id="KW-0812">Transmembrane</keyword>
<reference evidence="2 3" key="1">
    <citation type="submission" date="2023-06" db="EMBL/GenBank/DDBJ databases">
        <title>Sporosarcina sp. nov., isolated from Korean tranditional fermented seafood 'Jeotgal'.</title>
        <authorList>
            <person name="Yang A.I."/>
            <person name="Shin N.-R."/>
        </authorList>
    </citation>
    <scope>NUCLEOTIDE SEQUENCE [LARGE SCALE GENOMIC DNA]</scope>
    <source>
        <strain evidence="2 3">T2O-4</strain>
    </source>
</reference>
<name>A0ABZ0L757_9BACL</name>